<evidence type="ECO:0000313" key="19">
    <source>
        <dbReference type="EMBL" id="AHE98005.1"/>
    </source>
</evidence>
<evidence type="ECO:0000256" key="5">
    <source>
        <dbReference type="ARBA" id="ARBA00011771"/>
    </source>
</evidence>
<comment type="similarity">
    <text evidence="4">Belongs to the [NiFe]/[NiFeSe] hydrogenase small subunit family.</text>
</comment>
<evidence type="ECO:0000256" key="14">
    <source>
        <dbReference type="ARBA" id="ARBA00048757"/>
    </source>
</evidence>
<feature type="binding site" evidence="15">
    <location>
        <position position="233"/>
    </location>
    <ligand>
        <name>[4Fe-4S] cluster</name>
        <dbReference type="ChEBI" id="CHEBI:49883"/>
        <label>2</label>
    </ligand>
</feature>
<evidence type="ECO:0000313" key="20">
    <source>
        <dbReference type="Proteomes" id="UP000005289"/>
    </source>
</evidence>
<dbReference type="NCBIfam" id="TIGR01409">
    <property type="entry name" value="TAT_signal_seq"/>
    <property type="match status" value="1"/>
</dbReference>
<feature type="binding site" evidence="15">
    <location>
        <position position="161"/>
    </location>
    <ligand>
        <name>[4Fe-4S] cluster</name>
        <dbReference type="ChEBI" id="CHEBI:49883"/>
        <label>1</label>
    </ligand>
</feature>
<keyword evidence="16" id="KW-0812">Transmembrane</keyword>
<evidence type="ECO:0000256" key="13">
    <source>
        <dbReference type="ARBA" id="ARBA00023291"/>
    </source>
</evidence>
<dbReference type="Gene3D" id="3.40.50.700">
    <property type="entry name" value="NADH:ubiquinone oxidoreductase-like, 20kDa subunit"/>
    <property type="match status" value="1"/>
</dbReference>
<feature type="binding site" evidence="15">
    <location>
        <position position="295"/>
    </location>
    <ligand>
        <name>[3Fe-4S] cluster</name>
        <dbReference type="ChEBI" id="CHEBI:21137"/>
    </ligand>
</feature>
<keyword evidence="11 15" id="KW-0408">Iron</keyword>
<dbReference type="NCBIfam" id="TIGR00391">
    <property type="entry name" value="hydA"/>
    <property type="match status" value="1"/>
</dbReference>
<gene>
    <name evidence="19" type="ORF">THITH_06765</name>
</gene>
<feature type="domain" description="NADH:ubiquinone oxidoreductase-like 20kDa subunit" evidence="17">
    <location>
        <begin position="63"/>
        <end position="208"/>
    </location>
</feature>
<evidence type="ECO:0000256" key="3">
    <source>
        <dbReference type="ARBA" id="ARBA00004196"/>
    </source>
</evidence>
<feature type="binding site" evidence="15">
    <location>
        <position position="298"/>
    </location>
    <ligand>
        <name>[3Fe-4S] cluster</name>
        <dbReference type="ChEBI" id="CHEBI:21137"/>
    </ligand>
</feature>
<dbReference type="GO" id="GO:0051538">
    <property type="term" value="F:3 iron, 4 sulfur cluster binding"/>
    <property type="evidence" value="ECO:0007669"/>
    <property type="project" value="UniProtKB-KW"/>
</dbReference>
<dbReference type="GO" id="GO:0030313">
    <property type="term" value="C:cell envelope"/>
    <property type="evidence" value="ECO:0007669"/>
    <property type="project" value="UniProtKB-SubCell"/>
</dbReference>
<dbReference type="InterPro" id="IPR037024">
    <property type="entry name" value="NiFe_Hase_small_N_sf"/>
</dbReference>
<evidence type="ECO:0000256" key="11">
    <source>
        <dbReference type="ARBA" id="ARBA00023004"/>
    </source>
</evidence>
<dbReference type="InterPro" id="IPR006311">
    <property type="entry name" value="TAT_signal"/>
</dbReference>
<keyword evidence="20" id="KW-1185">Reference proteome</keyword>
<dbReference type="InterPro" id="IPR027394">
    <property type="entry name" value="Cytochrome-c3_hydrogenase_C"/>
</dbReference>
<keyword evidence="16" id="KW-1133">Transmembrane helix</keyword>
<keyword evidence="13 15" id="KW-0003">3Fe-4S</keyword>
<organism evidence="19 20">
    <name type="scientific">Thioalkalivibrio paradoxus ARh 1</name>
    <dbReference type="NCBI Taxonomy" id="713585"/>
    <lineage>
        <taxon>Bacteria</taxon>
        <taxon>Pseudomonadati</taxon>
        <taxon>Pseudomonadota</taxon>
        <taxon>Gammaproteobacteria</taxon>
        <taxon>Chromatiales</taxon>
        <taxon>Ectothiorhodospiraceae</taxon>
        <taxon>Thioalkalivibrio</taxon>
    </lineage>
</organism>
<evidence type="ECO:0000256" key="8">
    <source>
        <dbReference type="ARBA" id="ARBA00022723"/>
    </source>
</evidence>
<dbReference type="GO" id="GO:0044569">
    <property type="term" value="C:[Ni-Fe] hydrogenase complex"/>
    <property type="evidence" value="ECO:0007669"/>
    <property type="project" value="TreeGrafter"/>
</dbReference>
<evidence type="ECO:0000256" key="16">
    <source>
        <dbReference type="SAM" id="Phobius"/>
    </source>
</evidence>
<accession>W0DM87</accession>
<protein>
    <recommendedName>
        <fullName evidence="6">hydrogenase (acceptor)</fullName>
        <ecNumber evidence="6">1.12.99.6</ecNumber>
    </recommendedName>
</protein>
<dbReference type="RefSeq" id="WP_006748690.1">
    <property type="nucleotide sequence ID" value="NZ_CP007029.1"/>
</dbReference>
<reference evidence="19 20" key="1">
    <citation type="submission" date="2013-12" db="EMBL/GenBank/DDBJ databases">
        <authorList>
            <consortium name="DOE Joint Genome Institute"/>
            <person name="Muyzer G."/>
            <person name="Huntemann M."/>
            <person name="Han J."/>
            <person name="Chen A."/>
            <person name="Kyrpides N."/>
            <person name="Mavromatis K."/>
            <person name="Markowitz V."/>
            <person name="Palaniappan K."/>
            <person name="Ivanova N."/>
            <person name="Schaumberg A."/>
            <person name="Pati A."/>
            <person name="Liolios K."/>
            <person name="Nordberg H.P."/>
            <person name="Cantor M.N."/>
            <person name="Hua S.X."/>
            <person name="Woyke T."/>
        </authorList>
    </citation>
    <scope>NUCLEOTIDE SEQUENCE [LARGE SCALE GENOMIC DNA]</scope>
    <source>
        <strain evidence="19 20">ARh 1</strain>
    </source>
</reference>
<dbReference type="STRING" id="713585.THITH_06765"/>
<sequence length="353" mass="37738">MKEHEMTLGEELRRQGITRRSFLKFCAAVASSMAIPASMVPAMAASLAQARRQSVIMMAYQECTGCLESLTRSFAPTVENLIFNFISLDFQHTLQAAAGDQAVEAMRQAMQENWGKYLVLVDGSVPLKDDGIYSVSHGQSHLESIREVAEGAAAIVSLGTCASFGGIGAARPDPTGAVGIDQIITDKPILNIPGCPPLPEVITGVITSFLAFGALPEVDSLKRPKAFFGDTIHDRCYRRAFYDRGLFADSFDDEGARKGYCLYRLGCKGPITHNACATLKFNQGVSWPIQSGHGCIGCSEPNFWDKDSFYKPLSAGQWGSAEGIAIAAAAGVALGAASAVISRRNQDKISGGK</sequence>
<dbReference type="EMBL" id="CP007029">
    <property type="protein sequence ID" value="AHE98005.1"/>
    <property type="molecule type" value="Genomic_DNA"/>
</dbReference>
<keyword evidence="9" id="KW-0732">Signal</keyword>
<feature type="binding site" evidence="15">
    <location>
        <position position="63"/>
    </location>
    <ligand>
        <name>[4Fe-4S] cluster</name>
        <dbReference type="ChEBI" id="CHEBI:49883"/>
        <label>1</label>
    </ligand>
</feature>
<dbReference type="InterPro" id="IPR006137">
    <property type="entry name" value="NADH_UbQ_OxRdtase-like_20kDa"/>
</dbReference>
<dbReference type="PRINTS" id="PR00614">
    <property type="entry name" value="NIHGNASESMLL"/>
</dbReference>
<keyword evidence="16" id="KW-0472">Membrane</keyword>
<feature type="binding site" evidence="15">
    <location>
        <position position="276"/>
    </location>
    <ligand>
        <name>[3Fe-4S] cluster</name>
        <dbReference type="ChEBI" id="CHEBI:21137"/>
    </ligand>
</feature>
<dbReference type="SUPFAM" id="SSF56770">
    <property type="entry name" value="HydA/Nqo6-like"/>
    <property type="match status" value="1"/>
</dbReference>
<dbReference type="InterPro" id="IPR037148">
    <property type="entry name" value="NiFe-Hase_small_C_sf"/>
</dbReference>
<dbReference type="GO" id="GO:0009061">
    <property type="term" value="P:anaerobic respiration"/>
    <property type="evidence" value="ECO:0007669"/>
    <property type="project" value="TreeGrafter"/>
</dbReference>
<comment type="cofactor">
    <cofactor evidence="1">
        <name>[3Fe-4S] cluster</name>
        <dbReference type="ChEBI" id="CHEBI:21137"/>
    </cofactor>
</comment>
<feature type="binding site" evidence="15">
    <location>
        <position position="66"/>
    </location>
    <ligand>
        <name>[4Fe-4S] cluster</name>
        <dbReference type="ChEBI" id="CHEBI:49883"/>
        <label>1</label>
    </ligand>
</feature>
<comment type="subcellular location">
    <subcellularLocation>
        <location evidence="3">Cell envelope</location>
    </subcellularLocation>
</comment>
<evidence type="ECO:0000256" key="4">
    <source>
        <dbReference type="ARBA" id="ARBA00006605"/>
    </source>
</evidence>
<feature type="binding site" evidence="15">
    <location>
        <position position="267"/>
    </location>
    <ligand>
        <name>[4Fe-4S] cluster</name>
        <dbReference type="ChEBI" id="CHEBI:49883"/>
        <label>2</label>
    </ligand>
</feature>
<dbReference type="GO" id="GO:0046872">
    <property type="term" value="F:metal ion binding"/>
    <property type="evidence" value="ECO:0007669"/>
    <property type="project" value="UniProtKB-KW"/>
</dbReference>
<dbReference type="Gene3D" id="4.10.480.10">
    <property type="entry name" value="Cytochrome-c3 hydrogenase, C-terminal domain"/>
    <property type="match status" value="1"/>
</dbReference>
<dbReference type="PROSITE" id="PS51318">
    <property type="entry name" value="TAT"/>
    <property type="match status" value="1"/>
</dbReference>
<evidence type="ECO:0000256" key="7">
    <source>
        <dbReference type="ARBA" id="ARBA00022485"/>
    </source>
</evidence>
<dbReference type="InterPro" id="IPR001821">
    <property type="entry name" value="NiFe_hydrogenase_ssu"/>
</dbReference>
<dbReference type="Proteomes" id="UP000005289">
    <property type="component" value="Chromosome"/>
</dbReference>
<dbReference type="GO" id="GO:0033748">
    <property type="term" value="F:hydrogenase (acceptor) activity"/>
    <property type="evidence" value="ECO:0007669"/>
    <property type="project" value="UniProtKB-EC"/>
</dbReference>
<dbReference type="PIRSF" id="PIRSF000310">
    <property type="entry name" value="NiFe_hyd_ssu"/>
    <property type="match status" value="1"/>
</dbReference>
<keyword evidence="10" id="KW-0560">Oxidoreductase</keyword>
<keyword evidence="8 15" id="KW-0479">Metal-binding</keyword>
<dbReference type="GO" id="GO:0009055">
    <property type="term" value="F:electron transfer activity"/>
    <property type="evidence" value="ECO:0007669"/>
    <property type="project" value="TreeGrafter"/>
</dbReference>
<feature type="binding site" evidence="15">
    <location>
        <position position="195"/>
    </location>
    <ligand>
        <name>[4Fe-4S] cluster</name>
        <dbReference type="ChEBI" id="CHEBI:49883"/>
        <label>1</label>
    </ligand>
</feature>
<evidence type="ECO:0000259" key="17">
    <source>
        <dbReference type="Pfam" id="PF01058"/>
    </source>
</evidence>
<feature type="domain" description="Cytochrome-c3 hydrogenase C-terminal" evidence="18">
    <location>
        <begin position="228"/>
        <end position="310"/>
    </location>
</feature>
<evidence type="ECO:0000256" key="1">
    <source>
        <dbReference type="ARBA" id="ARBA00001927"/>
    </source>
</evidence>
<comment type="subunit">
    <text evidence="5">Heterodimer of a large and a small subunit.</text>
</comment>
<comment type="cofactor">
    <cofactor evidence="2">
        <name>[4Fe-4S] cluster</name>
        <dbReference type="ChEBI" id="CHEBI:49883"/>
    </cofactor>
</comment>
<feature type="binding site" evidence="15">
    <location>
        <position position="236"/>
    </location>
    <ligand>
        <name>[4Fe-4S] cluster</name>
        <dbReference type="ChEBI" id="CHEBI:49883"/>
        <label>2</label>
    </ligand>
</feature>
<dbReference type="Pfam" id="PF14720">
    <property type="entry name" value="NiFe_hyd_SSU_C"/>
    <property type="match status" value="1"/>
</dbReference>
<dbReference type="EC" id="1.12.99.6" evidence="6"/>
<keyword evidence="12 15" id="KW-0411">Iron-sulfur</keyword>
<evidence type="ECO:0000256" key="10">
    <source>
        <dbReference type="ARBA" id="ARBA00023002"/>
    </source>
</evidence>
<proteinExistence type="inferred from homology"/>
<dbReference type="Pfam" id="PF01058">
    <property type="entry name" value="Oxidored_q6"/>
    <property type="match status" value="1"/>
</dbReference>
<dbReference type="PANTHER" id="PTHR30013:SF7">
    <property type="entry name" value="HYDROGENASE-2 SMALL CHAIN"/>
    <property type="match status" value="1"/>
</dbReference>
<dbReference type="InterPro" id="IPR019546">
    <property type="entry name" value="TAT_signal_bac_arc"/>
</dbReference>
<dbReference type="HOGENOM" id="CLU_046107_0_0_6"/>
<keyword evidence="7 15" id="KW-0004">4Fe-4S</keyword>
<evidence type="ECO:0000256" key="12">
    <source>
        <dbReference type="ARBA" id="ARBA00023014"/>
    </source>
</evidence>
<evidence type="ECO:0000259" key="18">
    <source>
        <dbReference type="Pfam" id="PF14720"/>
    </source>
</evidence>
<evidence type="ECO:0000256" key="15">
    <source>
        <dbReference type="PIRSR" id="PIRSR000310-1"/>
    </source>
</evidence>
<dbReference type="PANTHER" id="PTHR30013">
    <property type="entry name" value="NIFE / NIFESE HYDROGENASE SMALL SUBUNIT FAMILY MEMBER"/>
    <property type="match status" value="1"/>
</dbReference>
<dbReference type="GO" id="GO:0009375">
    <property type="term" value="C:ferredoxin hydrogenase complex"/>
    <property type="evidence" value="ECO:0007669"/>
    <property type="project" value="InterPro"/>
</dbReference>
<name>W0DM87_9GAMM</name>
<dbReference type="GO" id="GO:0051539">
    <property type="term" value="F:4 iron, 4 sulfur cluster binding"/>
    <property type="evidence" value="ECO:0007669"/>
    <property type="project" value="UniProtKB-KW"/>
</dbReference>
<evidence type="ECO:0000256" key="9">
    <source>
        <dbReference type="ARBA" id="ARBA00022729"/>
    </source>
</evidence>
<feature type="binding site" evidence="15">
    <location>
        <position position="261"/>
    </location>
    <ligand>
        <name>[4Fe-4S] cluster</name>
        <dbReference type="ChEBI" id="CHEBI:49883"/>
        <label>2</label>
    </ligand>
</feature>
<feature type="transmembrane region" description="Helical" evidence="16">
    <location>
        <begin position="21"/>
        <end position="44"/>
    </location>
</feature>
<dbReference type="KEGG" id="tti:THITH_06765"/>
<dbReference type="GO" id="GO:0008901">
    <property type="term" value="F:ferredoxin hydrogenase activity"/>
    <property type="evidence" value="ECO:0007669"/>
    <property type="project" value="InterPro"/>
</dbReference>
<evidence type="ECO:0000256" key="2">
    <source>
        <dbReference type="ARBA" id="ARBA00001966"/>
    </source>
</evidence>
<evidence type="ECO:0000256" key="6">
    <source>
        <dbReference type="ARBA" id="ARBA00012082"/>
    </source>
</evidence>
<dbReference type="AlphaFoldDB" id="W0DM87"/>
<dbReference type="GO" id="GO:0016020">
    <property type="term" value="C:membrane"/>
    <property type="evidence" value="ECO:0007669"/>
    <property type="project" value="TreeGrafter"/>
</dbReference>
<comment type="catalytic activity">
    <reaction evidence="14">
        <text>H2 + A = AH2</text>
        <dbReference type="Rhea" id="RHEA:12116"/>
        <dbReference type="ChEBI" id="CHEBI:13193"/>
        <dbReference type="ChEBI" id="CHEBI:17499"/>
        <dbReference type="ChEBI" id="CHEBI:18276"/>
        <dbReference type="EC" id="1.12.99.6"/>
    </reaction>
</comment>